<accession>A0A6M3LZ69</accession>
<protein>
    <submittedName>
        <fullName evidence="1">Uncharacterized protein</fullName>
    </submittedName>
</protein>
<evidence type="ECO:0000313" key="1">
    <source>
        <dbReference type="EMBL" id="QJB00154.1"/>
    </source>
</evidence>
<organism evidence="1">
    <name type="scientific">viral metagenome</name>
    <dbReference type="NCBI Taxonomy" id="1070528"/>
    <lineage>
        <taxon>unclassified sequences</taxon>
        <taxon>metagenomes</taxon>
        <taxon>organismal metagenomes</taxon>
    </lineage>
</organism>
<proteinExistence type="predicted"/>
<dbReference type="EMBL" id="MT143683">
    <property type="protein sequence ID" value="QJB00154.1"/>
    <property type="molecule type" value="Genomic_DNA"/>
</dbReference>
<evidence type="ECO:0000313" key="2">
    <source>
        <dbReference type="EMBL" id="QJB02570.1"/>
    </source>
</evidence>
<dbReference type="EMBL" id="MT143793">
    <property type="protein sequence ID" value="QJB02570.1"/>
    <property type="molecule type" value="Genomic_DNA"/>
</dbReference>
<dbReference type="AlphaFoldDB" id="A0A6M3LZ69"/>
<reference evidence="1" key="1">
    <citation type="submission" date="2020-03" db="EMBL/GenBank/DDBJ databases">
        <title>The deep terrestrial virosphere.</title>
        <authorList>
            <person name="Holmfeldt K."/>
            <person name="Nilsson E."/>
            <person name="Simone D."/>
            <person name="Lopez-Fernandez M."/>
            <person name="Wu X."/>
            <person name="de Brujin I."/>
            <person name="Lundin D."/>
            <person name="Andersson A."/>
            <person name="Bertilsson S."/>
            <person name="Dopson M."/>
        </authorList>
    </citation>
    <scope>NUCLEOTIDE SEQUENCE</scope>
    <source>
        <strain evidence="1">MM171A00678</strain>
        <strain evidence="2">MM171B01174</strain>
    </source>
</reference>
<name>A0A6M3LZ69_9ZZZZ</name>
<sequence length="76" mass="8881">MTAWDKLWKKTSEDADWMVNKDWLLEVKAEGNSLKQKLEASNDLLVECQAVLTELKDREMWLSTAPLLEKVEAFLR</sequence>
<gene>
    <name evidence="1" type="ORF">MM171A00678_0013</name>
    <name evidence="2" type="ORF">MM171B01174_0008</name>
</gene>